<dbReference type="RefSeq" id="WP_086887579.1">
    <property type="nucleotide sequence ID" value="NZ_CP019893.1"/>
</dbReference>
<dbReference type="OrthoDB" id="157531at2157"/>
<sequence>MKRLGLFDMLQLAAGFSMAGPMFFIGIEFLRTGRPSGVGFLVVGAFALYFPTYLVNRIGGPKTWIRRRLGRPDSNSDTADTSSTDTADPTSPTDGDETSLLDRLRR</sequence>
<evidence type="ECO:0000256" key="1">
    <source>
        <dbReference type="SAM" id="MobiDB-lite"/>
    </source>
</evidence>
<keyword evidence="2" id="KW-0472">Membrane</keyword>
<proteinExistence type="predicted"/>
<evidence type="ECO:0000256" key="2">
    <source>
        <dbReference type="SAM" id="Phobius"/>
    </source>
</evidence>
<keyword evidence="4" id="KW-1185">Reference proteome</keyword>
<evidence type="ECO:0000313" key="3">
    <source>
        <dbReference type="EMBL" id="ARS89194.1"/>
    </source>
</evidence>
<feature type="region of interest" description="Disordered" evidence="1">
    <location>
        <begin position="66"/>
        <end position="106"/>
    </location>
</feature>
<evidence type="ECO:0000313" key="4">
    <source>
        <dbReference type="Proteomes" id="UP000250088"/>
    </source>
</evidence>
<protein>
    <submittedName>
        <fullName evidence="3">Uncharacterized protein</fullName>
    </submittedName>
</protein>
<feature type="transmembrane region" description="Helical" evidence="2">
    <location>
        <begin position="12"/>
        <end position="30"/>
    </location>
</feature>
<keyword evidence="2" id="KW-0812">Transmembrane</keyword>
<gene>
    <name evidence="3" type="ORF">B1756_05155</name>
</gene>
<accession>A0A2Z2HW40</accession>
<dbReference type="KEGG" id="naj:B1756_05155"/>
<feature type="compositionally biased region" description="Low complexity" evidence="1">
    <location>
        <begin position="72"/>
        <end position="93"/>
    </location>
</feature>
<organism evidence="3 4">
    <name type="scientific">Natrarchaeobaculum aegyptiacum</name>
    <dbReference type="NCBI Taxonomy" id="745377"/>
    <lineage>
        <taxon>Archaea</taxon>
        <taxon>Methanobacteriati</taxon>
        <taxon>Methanobacteriota</taxon>
        <taxon>Stenosarchaea group</taxon>
        <taxon>Halobacteria</taxon>
        <taxon>Halobacteriales</taxon>
        <taxon>Natrialbaceae</taxon>
        <taxon>Natrarchaeobaculum</taxon>
    </lineage>
</organism>
<name>A0A2Z2HW40_9EURY</name>
<dbReference type="EMBL" id="CP019893">
    <property type="protein sequence ID" value="ARS89194.1"/>
    <property type="molecule type" value="Genomic_DNA"/>
</dbReference>
<dbReference type="AlphaFoldDB" id="A0A2Z2HW40"/>
<dbReference type="Proteomes" id="UP000250088">
    <property type="component" value="Chromosome"/>
</dbReference>
<keyword evidence="2" id="KW-1133">Transmembrane helix</keyword>
<reference evidence="4" key="1">
    <citation type="submission" date="2017-02" db="EMBL/GenBank/DDBJ databases">
        <title>Natronthermophilus aegyptiacus gen. nov.,sp. nov., an aerobic, extremely halophilic alkalithermophilic archaeon isolated from the athalassohaline Wadi An Natrun, Egypt.</title>
        <authorList>
            <person name="Zhao B."/>
        </authorList>
    </citation>
    <scope>NUCLEOTIDE SEQUENCE [LARGE SCALE GENOMIC DNA]</scope>
    <source>
        <strain evidence="4">JW/NM-HA 15</strain>
    </source>
</reference>
<dbReference type="GeneID" id="32893443"/>
<feature type="transmembrane region" description="Helical" evidence="2">
    <location>
        <begin position="36"/>
        <end position="56"/>
    </location>
</feature>